<proteinExistence type="predicted"/>
<feature type="region of interest" description="Disordered" evidence="5">
    <location>
        <begin position="395"/>
        <end position="443"/>
    </location>
</feature>
<evidence type="ECO:0000256" key="1">
    <source>
        <dbReference type="ARBA" id="ARBA00004123"/>
    </source>
</evidence>
<dbReference type="GO" id="GO:0004519">
    <property type="term" value="F:endonuclease activity"/>
    <property type="evidence" value="ECO:0007669"/>
    <property type="project" value="UniProtKB-KW"/>
</dbReference>
<evidence type="ECO:0000256" key="3">
    <source>
        <dbReference type="ARBA" id="ARBA00023242"/>
    </source>
</evidence>
<feature type="domain" description="DNA endonuclease activator Ctp1 C-terminal" evidence="6">
    <location>
        <begin position="505"/>
        <end position="612"/>
    </location>
</feature>
<keyword evidence="8" id="KW-1185">Reference proteome</keyword>
<keyword evidence="7" id="KW-0378">Hydrolase</keyword>
<reference evidence="7" key="1">
    <citation type="submission" date="2021-12" db="EMBL/GenBank/DDBJ databases">
        <title>Convergent genome expansion in fungi linked to evolution of root-endophyte symbiosis.</title>
        <authorList>
            <consortium name="DOE Joint Genome Institute"/>
            <person name="Ke Y.-H."/>
            <person name="Bonito G."/>
            <person name="Liao H.-L."/>
            <person name="Looney B."/>
            <person name="Rojas-Flechas A."/>
            <person name="Nash J."/>
            <person name="Hameed K."/>
            <person name="Schadt C."/>
            <person name="Martin F."/>
            <person name="Crous P.W."/>
            <person name="Miettinen O."/>
            <person name="Magnuson J.K."/>
            <person name="Labbe J."/>
            <person name="Jacobson D."/>
            <person name="Doktycz M.J."/>
            <person name="Veneault-Fourrey C."/>
            <person name="Kuo A."/>
            <person name="Mondo S."/>
            <person name="Calhoun S."/>
            <person name="Riley R."/>
            <person name="Ohm R."/>
            <person name="LaButti K."/>
            <person name="Andreopoulos B."/>
            <person name="Pangilinan J."/>
            <person name="Nolan M."/>
            <person name="Tritt A."/>
            <person name="Clum A."/>
            <person name="Lipzen A."/>
            <person name="Daum C."/>
            <person name="Barry K."/>
            <person name="Grigoriev I.V."/>
            <person name="Vilgalys R."/>
        </authorList>
    </citation>
    <scope>NUCLEOTIDE SEQUENCE</scope>
    <source>
        <strain evidence="7">PMI_201</strain>
    </source>
</reference>
<name>A0AAD4KZ97_9EURO</name>
<dbReference type="GeneID" id="70245597"/>
<keyword evidence="3" id="KW-0539">Nucleus</keyword>
<dbReference type="AlphaFoldDB" id="A0AAD4KZ97"/>
<protein>
    <submittedName>
        <fullName evidence="7">DNA repair protein endonuclease SAE2/CtIP C-terminus-domain-containing protein</fullName>
    </submittedName>
</protein>
<keyword evidence="7" id="KW-0540">Nuclease</keyword>
<feature type="compositionally biased region" description="Polar residues" evidence="5">
    <location>
        <begin position="372"/>
        <end position="382"/>
    </location>
</feature>
<evidence type="ECO:0000256" key="4">
    <source>
        <dbReference type="SAM" id="Coils"/>
    </source>
</evidence>
<dbReference type="GO" id="GO:0005634">
    <property type="term" value="C:nucleus"/>
    <property type="evidence" value="ECO:0007669"/>
    <property type="project" value="UniProtKB-SubCell"/>
</dbReference>
<evidence type="ECO:0000259" key="6">
    <source>
        <dbReference type="Pfam" id="PF08573"/>
    </source>
</evidence>
<dbReference type="RefSeq" id="XP_046077294.1">
    <property type="nucleotide sequence ID" value="XM_046215310.1"/>
</dbReference>
<keyword evidence="4" id="KW-0175">Coiled coil</keyword>
<evidence type="ECO:0000313" key="8">
    <source>
        <dbReference type="Proteomes" id="UP001201262"/>
    </source>
</evidence>
<keyword evidence="7" id="KW-0255">Endonuclease</keyword>
<dbReference type="InterPro" id="IPR013882">
    <property type="entry name" value="Ctp1_C"/>
</dbReference>
<evidence type="ECO:0000313" key="7">
    <source>
        <dbReference type="EMBL" id="KAH8704276.1"/>
    </source>
</evidence>
<accession>A0AAD4KZ97</accession>
<feature type="region of interest" description="Disordered" evidence="5">
    <location>
        <begin position="186"/>
        <end position="382"/>
    </location>
</feature>
<feature type="compositionally biased region" description="Basic and acidic residues" evidence="5">
    <location>
        <begin position="327"/>
        <end position="336"/>
    </location>
</feature>
<dbReference type="GO" id="GO:0006281">
    <property type="term" value="P:DNA repair"/>
    <property type="evidence" value="ECO:0007669"/>
    <property type="project" value="InterPro"/>
</dbReference>
<keyword evidence="2" id="KW-0227">DNA damage</keyword>
<feature type="compositionally biased region" description="Basic and acidic residues" evidence="5">
    <location>
        <begin position="218"/>
        <end position="242"/>
    </location>
</feature>
<evidence type="ECO:0000256" key="2">
    <source>
        <dbReference type="ARBA" id="ARBA00022763"/>
    </source>
</evidence>
<gene>
    <name evidence="7" type="ORF">BGW36DRAFT_371009</name>
</gene>
<dbReference type="Pfam" id="PF08573">
    <property type="entry name" value="SAE2"/>
    <property type="match status" value="1"/>
</dbReference>
<evidence type="ECO:0000256" key="5">
    <source>
        <dbReference type="SAM" id="MobiDB-lite"/>
    </source>
</evidence>
<feature type="compositionally biased region" description="Polar residues" evidence="5">
    <location>
        <begin position="406"/>
        <end position="416"/>
    </location>
</feature>
<dbReference type="EMBL" id="JAJTJA010000002">
    <property type="protein sequence ID" value="KAH8704276.1"/>
    <property type="molecule type" value="Genomic_DNA"/>
</dbReference>
<comment type="caution">
    <text evidence="7">The sequence shown here is derived from an EMBL/GenBank/DDBJ whole genome shotgun (WGS) entry which is preliminary data.</text>
</comment>
<feature type="compositionally biased region" description="Polar residues" evidence="5">
    <location>
        <begin position="186"/>
        <end position="203"/>
    </location>
</feature>
<comment type="subcellular location">
    <subcellularLocation>
        <location evidence="1">Nucleus</location>
    </subcellularLocation>
</comment>
<organism evidence="7 8">
    <name type="scientific">Talaromyces proteolyticus</name>
    <dbReference type="NCBI Taxonomy" id="1131652"/>
    <lineage>
        <taxon>Eukaryota</taxon>
        <taxon>Fungi</taxon>
        <taxon>Dikarya</taxon>
        <taxon>Ascomycota</taxon>
        <taxon>Pezizomycotina</taxon>
        <taxon>Eurotiomycetes</taxon>
        <taxon>Eurotiomycetidae</taxon>
        <taxon>Eurotiales</taxon>
        <taxon>Trichocomaceae</taxon>
        <taxon>Talaromyces</taxon>
        <taxon>Talaromyces sect. Bacilispori</taxon>
    </lineage>
</organism>
<dbReference type="Proteomes" id="UP001201262">
    <property type="component" value="Unassembled WGS sequence"/>
</dbReference>
<sequence>MDVLKHLQLSLADHYEQAFDEAQRNLAAEICTRDRKIRELEAQNKALQSSNTSERLRVQELEGQVKQLEDDIGSESRAANEEQQTVERLSTLRSTYDPKRLSRSIHDSYPENTDKKFDKSLEQLEGSYQALYDDVRTLLSVTDSLRIQVKRHKERAVQWQRWQCHNNKTQLNHELPNLPQSSAVVKSAGHNQVKTSSTKSQPDMLQAEKASLAQSDNTHYHEVDRELQRVKEHSSEINHSHTDPVQFKAEPLSSSPLPEVPPCQEMNGSETQDLDDVGHLVNTPRRQTLDEYEENSPDFQRVDSNYQNPQDKESHALQPRDANQVISDDKIQDFPSKRRRTNGRGVNTISRVSEDGNDFFSKPKSRREEKPSPQTRTRQPQTYLRLDALLQERPQAHRQSLDQRSSDSTAPCTSDASTRDRGTSNKPVNIGQPLNNELRSENEVGLETNGTRLTAENKFARGSKIDNERWKLVAQSVPYRERPVDFLDLNCFRLNPARNEGFNFAFKEVVRNRDQRICLPGCMRPDCCGNKFRAMVRAGGIKFEEKDQASLEHFLGDRKDTLDAMTDIERQQLLIEVKAKALADQFGRHRPAHDRPRSPPGFWRTDMPSTQELANDHREADRISRDKIIERVQEAMRPNGLWKFADEV</sequence>
<feature type="compositionally biased region" description="Polar residues" evidence="5">
    <location>
        <begin position="424"/>
        <end position="437"/>
    </location>
</feature>
<feature type="coiled-coil region" evidence="4">
    <location>
        <begin position="37"/>
        <end position="85"/>
    </location>
</feature>
<feature type="region of interest" description="Disordered" evidence="5">
    <location>
        <begin position="588"/>
        <end position="608"/>
    </location>
</feature>